<dbReference type="STRING" id="137838.GCA_001458595_02134"/>
<dbReference type="Pfam" id="PF07963">
    <property type="entry name" value="N_methyl"/>
    <property type="match status" value="1"/>
</dbReference>
<dbReference type="EMBL" id="PDCJ01000001">
    <property type="protein sequence ID" value="PEG30773.1"/>
    <property type="molecule type" value="Genomic_DNA"/>
</dbReference>
<dbReference type="OrthoDB" id="1937102at2"/>
<dbReference type="PROSITE" id="PS00409">
    <property type="entry name" value="PROKAR_NTER_METHYL"/>
    <property type="match status" value="1"/>
</dbReference>
<dbReference type="InterPro" id="IPR012902">
    <property type="entry name" value="N_methyl_site"/>
</dbReference>
<keyword evidence="1" id="KW-1133">Transmembrane helix</keyword>
<dbReference type="EMBL" id="UWJD01000001">
    <property type="protein sequence ID" value="VCT84189.1"/>
    <property type="molecule type" value="Genomic_DNA"/>
</dbReference>
<organism evidence="3 5">
    <name type="scientific">Clostridium neonatale</name>
    <dbReference type="NCBI Taxonomy" id="137838"/>
    <lineage>
        <taxon>Bacteria</taxon>
        <taxon>Bacillati</taxon>
        <taxon>Bacillota</taxon>
        <taxon>Clostridia</taxon>
        <taxon>Eubacteriales</taxon>
        <taxon>Clostridiaceae</taxon>
        <taxon>Clostridium</taxon>
    </lineage>
</organism>
<gene>
    <name evidence="2" type="ORF">CNEO_43713</name>
    <name evidence="4" type="ORF">CNEONATNEC25_01789</name>
    <name evidence="3" type="ORF">CQ394_03370</name>
</gene>
<evidence type="ECO:0000313" key="4">
    <source>
        <dbReference type="EMBL" id="VCT84189.1"/>
    </source>
</evidence>
<feature type="transmembrane region" description="Helical" evidence="1">
    <location>
        <begin position="7"/>
        <end position="30"/>
    </location>
</feature>
<dbReference type="EMBL" id="CAKJVE010000004">
    <property type="protein sequence ID" value="CAG9708578.1"/>
    <property type="molecule type" value="Genomic_DNA"/>
</dbReference>
<evidence type="ECO:0000313" key="3">
    <source>
        <dbReference type="EMBL" id="PEG30773.1"/>
    </source>
</evidence>
<dbReference type="AlphaFoldDB" id="A0A2A7MH41"/>
<keyword evidence="1" id="KW-0472">Membrane</keyword>
<reference evidence="4 6" key="2">
    <citation type="submission" date="2018-06" db="EMBL/GenBank/DDBJ databases">
        <authorList>
            <consortium name="IHU Genomes"/>
        </authorList>
    </citation>
    <scope>NUCLEOTIDE SEQUENCE [LARGE SCALE GENOMIC DNA]</scope>
    <source>
        <strain evidence="4 6">NEC25</strain>
    </source>
</reference>
<evidence type="ECO:0000313" key="5">
    <source>
        <dbReference type="Proteomes" id="UP000220840"/>
    </source>
</evidence>
<keyword evidence="1" id="KW-0812">Transmembrane</keyword>
<evidence type="ECO:0000313" key="2">
    <source>
        <dbReference type="EMBL" id="CAG9708578.1"/>
    </source>
</evidence>
<sequence>MIRKRGFTLIETIASISILLIFMSISISMYKLKASLESDINVTDYIYEIQNLITYGKSVCKEKENYGKIIVSTKDNNIRFVENWDNIEKSVNLPYDLKVISQFTVYITPQGKLEKGNTISLLDKDKKRYDITIGVGVDIITIKGES</sequence>
<dbReference type="Proteomes" id="UP000789738">
    <property type="component" value="Unassembled WGS sequence"/>
</dbReference>
<proteinExistence type="predicted"/>
<dbReference type="RefSeq" id="WP_083498767.1">
    <property type="nucleotide sequence ID" value="NZ_CAKJVE010000004.1"/>
</dbReference>
<accession>A0A2A7MH41</accession>
<dbReference type="Proteomes" id="UP000220840">
    <property type="component" value="Unassembled WGS sequence"/>
</dbReference>
<protein>
    <submittedName>
        <fullName evidence="3">Type II secretion system protein</fullName>
    </submittedName>
</protein>
<name>A0A2A7MH41_9CLOT</name>
<dbReference type="NCBIfam" id="TIGR02532">
    <property type="entry name" value="IV_pilin_GFxxxE"/>
    <property type="match status" value="1"/>
</dbReference>
<evidence type="ECO:0000256" key="1">
    <source>
        <dbReference type="SAM" id="Phobius"/>
    </source>
</evidence>
<reference evidence="3 5" key="1">
    <citation type="submission" date="2017-10" db="EMBL/GenBank/DDBJ databases">
        <title>Effective Description of Clostridium neonatale sp. nov. linked to necrotizing enterocolitis in neonates and a clarification of species assignable to the genus Clostridium (Prazmowski 1880) emend. Lawson and Rainey 2016.</title>
        <authorList>
            <person name="Bernard K."/>
            <person name="Burdz T."/>
            <person name="Wiebe D."/>
            <person name="Balcewich B."/>
            <person name="Alfa M."/>
            <person name="Bernier A.-M."/>
        </authorList>
    </citation>
    <scope>NUCLEOTIDE SEQUENCE [LARGE SCALE GENOMIC DNA]</scope>
    <source>
        <strain evidence="3 5">LCDC99A005</strain>
    </source>
</reference>
<reference evidence="2" key="3">
    <citation type="submission" date="2021-10" db="EMBL/GenBank/DDBJ databases">
        <authorList>
            <person name="Mesa V."/>
        </authorList>
    </citation>
    <scope>NUCLEOTIDE SEQUENCE</scope>
    <source>
        <strain evidence="2">CC3_PB</strain>
    </source>
</reference>
<dbReference type="Proteomes" id="UP000431451">
    <property type="component" value="Unassembled WGS sequence"/>
</dbReference>
<evidence type="ECO:0000313" key="6">
    <source>
        <dbReference type="Proteomes" id="UP000431451"/>
    </source>
</evidence>
<keyword evidence="5" id="KW-1185">Reference proteome</keyword>